<dbReference type="Pfam" id="PF07589">
    <property type="entry name" value="PEP-CTERM"/>
    <property type="match status" value="1"/>
</dbReference>
<reference evidence="2" key="2">
    <citation type="submission" date="2020-09" db="EMBL/GenBank/DDBJ databases">
        <authorList>
            <person name="Sun Q."/>
            <person name="Zhou Y."/>
        </authorList>
    </citation>
    <scope>NUCLEOTIDE SEQUENCE</scope>
    <source>
        <strain evidence="2">CGMCC 1.15519</strain>
    </source>
</reference>
<proteinExistence type="predicted"/>
<reference evidence="2" key="1">
    <citation type="journal article" date="2014" name="Int. J. Syst. Evol. Microbiol.">
        <title>Complete genome sequence of Corynebacterium casei LMG S-19264T (=DSM 44701T), isolated from a smear-ripened cheese.</title>
        <authorList>
            <consortium name="US DOE Joint Genome Institute (JGI-PGF)"/>
            <person name="Walter F."/>
            <person name="Albersmeier A."/>
            <person name="Kalinowski J."/>
            <person name="Ruckert C."/>
        </authorList>
    </citation>
    <scope>NUCLEOTIDE SEQUENCE</scope>
    <source>
        <strain evidence="2">CGMCC 1.15519</strain>
    </source>
</reference>
<gene>
    <name evidence="2" type="ORF">GCM10011529_31340</name>
</gene>
<dbReference type="InterPro" id="IPR013424">
    <property type="entry name" value="Ice-binding_C"/>
</dbReference>
<sequence length="310" mass="31128">MVGAANITSSASTVADRNGEVTIEALRYFADASVPDTLDFGAVRAYTTGTKSLAVSNGVVVSAISDKLVTTLGTSSSALISGTAPGQLAAGQTGAIIYTLNAQSGPGIVSESVTLGFSSHAAGGDDFALGSKTVAVTGTVTDYAIGFLLSSGAGQMTQDEVTGYYVLYLGDVAAGSKALAQLIAYNGVTASAYSESLGGIFGALDGDGFSFTNAGFDNLGGGAQVGIGPVKFDSAGLSLGLHSQTLQYVMVSRFAGLDDYDFGLLDLTVVANIIGAPPIAGVPEPATWGLMLGGFGMIGAAMRRRKRQVA</sequence>
<dbReference type="RefSeq" id="WP_188764441.1">
    <property type="nucleotide sequence ID" value="NZ_BMJM01000023.1"/>
</dbReference>
<evidence type="ECO:0000259" key="1">
    <source>
        <dbReference type="Pfam" id="PF07589"/>
    </source>
</evidence>
<keyword evidence="3" id="KW-1185">Reference proteome</keyword>
<protein>
    <recommendedName>
        <fullName evidence="1">Ice-binding protein C-terminal domain-containing protein</fullName>
    </recommendedName>
</protein>
<organism evidence="2 3">
    <name type="scientific">Sandarakinorhabdus glacialis</name>
    <dbReference type="NCBI Taxonomy" id="1614636"/>
    <lineage>
        <taxon>Bacteria</taxon>
        <taxon>Pseudomonadati</taxon>
        <taxon>Pseudomonadota</taxon>
        <taxon>Alphaproteobacteria</taxon>
        <taxon>Sphingomonadales</taxon>
        <taxon>Sphingosinicellaceae</taxon>
        <taxon>Sandarakinorhabdus</taxon>
    </lineage>
</organism>
<dbReference type="NCBIfam" id="NF035944">
    <property type="entry name" value="PEPxxWA-CTERM"/>
    <property type="match status" value="1"/>
</dbReference>
<dbReference type="AlphaFoldDB" id="A0A917A2T8"/>
<dbReference type="EMBL" id="BMJM01000023">
    <property type="protein sequence ID" value="GGE22492.1"/>
    <property type="molecule type" value="Genomic_DNA"/>
</dbReference>
<evidence type="ECO:0000313" key="2">
    <source>
        <dbReference type="EMBL" id="GGE22492.1"/>
    </source>
</evidence>
<dbReference type="NCBIfam" id="TIGR02595">
    <property type="entry name" value="PEP_CTERM"/>
    <property type="match status" value="1"/>
</dbReference>
<name>A0A917A2T8_9SPHN</name>
<feature type="domain" description="Ice-binding protein C-terminal" evidence="1">
    <location>
        <begin position="282"/>
        <end position="305"/>
    </location>
</feature>
<evidence type="ECO:0000313" key="3">
    <source>
        <dbReference type="Proteomes" id="UP000635071"/>
    </source>
</evidence>
<comment type="caution">
    <text evidence="2">The sequence shown here is derived from an EMBL/GenBank/DDBJ whole genome shotgun (WGS) entry which is preliminary data.</text>
</comment>
<accession>A0A917A2T8</accession>
<dbReference type="Proteomes" id="UP000635071">
    <property type="component" value="Unassembled WGS sequence"/>
</dbReference>